<comment type="caution">
    <text evidence="2">The sequence shown here is derived from an EMBL/GenBank/DDBJ whole genome shotgun (WGS) entry which is preliminary data.</text>
</comment>
<proteinExistence type="predicted"/>
<evidence type="ECO:0000313" key="2">
    <source>
        <dbReference type="EMBL" id="RXI05386.1"/>
    </source>
</evidence>
<evidence type="ECO:0000313" key="3">
    <source>
        <dbReference type="Proteomes" id="UP000290289"/>
    </source>
</evidence>
<protein>
    <submittedName>
        <fullName evidence="2">Uncharacterized protein</fullName>
    </submittedName>
</protein>
<accession>A0A498KDE2</accession>
<sequence>MRRRGDRKAEMEEMMKQDGRHHKAGIEEIVKQSDGSMIEMVNHVAKQPIFLAVSEEEVERFLLGIRLKTVILLCNTQKKLYLESN</sequence>
<feature type="compositionally biased region" description="Basic and acidic residues" evidence="1">
    <location>
        <begin position="7"/>
        <end position="23"/>
    </location>
</feature>
<gene>
    <name evidence="2" type="ORF">DVH24_006643</name>
</gene>
<dbReference type="AlphaFoldDB" id="A0A498KDE2"/>
<reference evidence="2 3" key="1">
    <citation type="submission" date="2018-10" db="EMBL/GenBank/DDBJ databases">
        <title>A high-quality apple genome assembly.</title>
        <authorList>
            <person name="Hu J."/>
        </authorList>
    </citation>
    <scope>NUCLEOTIDE SEQUENCE [LARGE SCALE GENOMIC DNA]</scope>
    <source>
        <strain evidence="3">cv. HFTH1</strain>
        <tissue evidence="2">Young leaf</tissue>
    </source>
</reference>
<keyword evidence="3" id="KW-1185">Reference proteome</keyword>
<organism evidence="2 3">
    <name type="scientific">Malus domestica</name>
    <name type="common">Apple</name>
    <name type="synonym">Pyrus malus</name>
    <dbReference type="NCBI Taxonomy" id="3750"/>
    <lineage>
        <taxon>Eukaryota</taxon>
        <taxon>Viridiplantae</taxon>
        <taxon>Streptophyta</taxon>
        <taxon>Embryophyta</taxon>
        <taxon>Tracheophyta</taxon>
        <taxon>Spermatophyta</taxon>
        <taxon>Magnoliopsida</taxon>
        <taxon>eudicotyledons</taxon>
        <taxon>Gunneridae</taxon>
        <taxon>Pentapetalae</taxon>
        <taxon>rosids</taxon>
        <taxon>fabids</taxon>
        <taxon>Rosales</taxon>
        <taxon>Rosaceae</taxon>
        <taxon>Amygdaloideae</taxon>
        <taxon>Maleae</taxon>
        <taxon>Malus</taxon>
    </lineage>
</organism>
<dbReference type="EMBL" id="RDQH01000328">
    <property type="protein sequence ID" value="RXI05386.1"/>
    <property type="molecule type" value="Genomic_DNA"/>
</dbReference>
<dbReference type="Proteomes" id="UP000290289">
    <property type="component" value="Chromosome 2"/>
</dbReference>
<name>A0A498KDE2_MALDO</name>
<feature type="region of interest" description="Disordered" evidence="1">
    <location>
        <begin position="1"/>
        <end position="23"/>
    </location>
</feature>
<evidence type="ECO:0000256" key="1">
    <source>
        <dbReference type="SAM" id="MobiDB-lite"/>
    </source>
</evidence>